<dbReference type="InterPro" id="IPR015500">
    <property type="entry name" value="Peptidase_S8_subtilisin-rel"/>
</dbReference>
<dbReference type="InterPro" id="IPR000209">
    <property type="entry name" value="Peptidase_S8/S53_dom"/>
</dbReference>
<comment type="caution">
    <text evidence="12">The sequence shown here is derived from an EMBL/GenBank/DDBJ whole genome shotgun (WGS) entry which is preliminary data.</text>
</comment>
<evidence type="ECO:0000256" key="1">
    <source>
        <dbReference type="ARBA" id="ARBA00011073"/>
    </source>
</evidence>
<dbReference type="PRINTS" id="PR00723">
    <property type="entry name" value="SUBTILISIN"/>
</dbReference>
<evidence type="ECO:0000256" key="8">
    <source>
        <dbReference type="SAM" id="MobiDB-lite"/>
    </source>
</evidence>
<dbReference type="SUPFAM" id="SSF52743">
    <property type="entry name" value="Subtilisin-like"/>
    <property type="match status" value="1"/>
</dbReference>
<evidence type="ECO:0000256" key="6">
    <source>
        <dbReference type="ARBA" id="ARBA00023157"/>
    </source>
</evidence>
<evidence type="ECO:0000256" key="3">
    <source>
        <dbReference type="ARBA" id="ARBA00022729"/>
    </source>
</evidence>
<dbReference type="PROSITE" id="PS50231">
    <property type="entry name" value="RICIN_B_LECTIN"/>
    <property type="match status" value="2"/>
</dbReference>
<dbReference type="InterPro" id="IPR036852">
    <property type="entry name" value="Peptidase_S8/S53_dom_sf"/>
</dbReference>
<dbReference type="SMART" id="SM00560">
    <property type="entry name" value="LamGL"/>
    <property type="match status" value="1"/>
</dbReference>
<feature type="active site" description="Charge relay system" evidence="7">
    <location>
        <position position="483"/>
    </location>
</feature>
<dbReference type="GO" id="GO:0004252">
    <property type="term" value="F:serine-type endopeptidase activity"/>
    <property type="evidence" value="ECO:0007669"/>
    <property type="project" value="UniProtKB-UniRule"/>
</dbReference>
<dbReference type="SMART" id="SM00458">
    <property type="entry name" value="RICIN"/>
    <property type="match status" value="2"/>
</dbReference>
<feature type="domain" description="Ricin B lectin" evidence="10">
    <location>
        <begin position="1236"/>
        <end position="1360"/>
    </location>
</feature>
<dbReference type="InterPro" id="IPR013320">
    <property type="entry name" value="ConA-like_dom_sf"/>
</dbReference>
<dbReference type="SUPFAM" id="SSF50370">
    <property type="entry name" value="Ricin B-like lectins"/>
    <property type="match status" value="2"/>
</dbReference>
<comment type="similarity">
    <text evidence="1 7">Belongs to the peptidase S8 family.</text>
</comment>
<keyword evidence="2 7" id="KW-0645">Protease</keyword>
<keyword evidence="13" id="KW-1185">Reference proteome</keyword>
<feature type="domain" description="LamG-like jellyroll fold" evidence="11">
    <location>
        <begin position="1437"/>
        <end position="1575"/>
    </location>
</feature>
<dbReference type="InterPro" id="IPR006558">
    <property type="entry name" value="LamG-like"/>
</dbReference>
<keyword evidence="6" id="KW-1015">Disulfide bond</keyword>
<keyword evidence="3 9" id="KW-0732">Signal</keyword>
<dbReference type="PROSITE" id="PS51892">
    <property type="entry name" value="SUBTILASE"/>
    <property type="match status" value="1"/>
</dbReference>
<dbReference type="Proteomes" id="UP001183643">
    <property type="component" value="Unassembled WGS sequence"/>
</dbReference>
<dbReference type="InterPro" id="IPR010496">
    <property type="entry name" value="AL/BT2_dom"/>
</dbReference>
<dbReference type="Pfam" id="PF00652">
    <property type="entry name" value="Ricin_B_lectin"/>
    <property type="match status" value="2"/>
</dbReference>
<evidence type="ECO:0000259" key="11">
    <source>
        <dbReference type="SMART" id="SM00560"/>
    </source>
</evidence>
<dbReference type="EMBL" id="JAVDYB010000001">
    <property type="protein sequence ID" value="MDR7273971.1"/>
    <property type="molecule type" value="Genomic_DNA"/>
</dbReference>
<gene>
    <name evidence="12" type="ORF">J2S41_000749</name>
</gene>
<organism evidence="12 13">
    <name type="scientific">Catenuloplanes atrovinosus</name>
    <dbReference type="NCBI Taxonomy" id="137266"/>
    <lineage>
        <taxon>Bacteria</taxon>
        <taxon>Bacillati</taxon>
        <taxon>Actinomycetota</taxon>
        <taxon>Actinomycetes</taxon>
        <taxon>Micromonosporales</taxon>
        <taxon>Micromonosporaceae</taxon>
        <taxon>Catenuloplanes</taxon>
    </lineage>
</organism>
<dbReference type="InterPro" id="IPR000772">
    <property type="entry name" value="Ricin_B_lectin"/>
</dbReference>
<evidence type="ECO:0000313" key="12">
    <source>
        <dbReference type="EMBL" id="MDR7273971.1"/>
    </source>
</evidence>
<evidence type="ECO:0000256" key="9">
    <source>
        <dbReference type="SAM" id="SignalP"/>
    </source>
</evidence>
<protein>
    <submittedName>
        <fullName evidence="12">Uncharacterized protein</fullName>
    </submittedName>
</protein>
<reference evidence="12" key="1">
    <citation type="submission" date="2023-07" db="EMBL/GenBank/DDBJ databases">
        <title>Sequencing the genomes of 1000 actinobacteria strains.</title>
        <authorList>
            <person name="Klenk H.-P."/>
        </authorList>
    </citation>
    <scope>NUCLEOTIDE SEQUENCE</scope>
    <source>
        <strain evidence="12">DSM 44707</strain>
    </source>
</reference>
<dbReference type="PANTHER" id="PTHR43806">
    <property type="entry name" value="PEPTIDASE S8"/>
    <property type="match status" value="1"/>
</dbReference>
<accession>A0AAE4C6X1</accession>
<feature type="active site" description="Charge relay system" evidence="7">
    <location>
        <position position="163"/>
    </location>
</feature>
<dbReference type="Gene3D" id="3.40.50.200">
    <property type="entry name" value="Peptidase S8/S53 domain"/>
    <property type="match status" value="2"/>
</dbReference>
<keyword evidence="5 7" id="KW-0720">Serine protease</keyword>
<evidence type="ECO:0000313" key="13">
    <source>
        <dbReference type="Proteomes" id="UP001183643"/>
    </source>
</evidence>
<dbReference type="Gene3D" id="2.60.120.560">
    <property type="entry name" value="Exo-inulinase, domain 1"/>
    <property type="match status" value="1"/>
</dbReference>
<evidence type="ECO:0000256" key="4">
    <source>
        <dbReference type="ARBA" id="ARBA00022801"/>
    </source>
</evidence>
<feature type="active site" description="Charge relay system" evidence="7">
    <location>
        <position position="197"/>
    </location>
</feature>
<dbReference type="PANTHER" id="PTHR43806:SF11">
    <property type="entry name" value="CEREVISIN-RELATED"/>
    <property type="match status" value="1"/>
</dbReference>
<dbReference type="Gene3D" id="2.80.10.50">
    <property type="match status" value="2"/>
</dbReference>
<name>A0AAE4C6X1_9ACTN</name>
<feature type="signal peptide" evidence="9">
    <location>
        <begin position="1"/>
        <end position="30"/>
    </location>
</feature>
<evidence type="ECO:0000259" key="10">
    <source>
        <dbReference type="SMART" id="SM00458"/>
    </source>
</evidence>
<dbReference type="GO" id="GO:0006508">
    <property type="term" value="P:proteolysis"/>
    <property type="evidence" value="ECO:0007669"/>
    <property type="project" value="UniProtKB-KW"/>
</dbReference>
<feature type="region of interest" description="Disordered" evidence="8">
    <location>
        <begin position="441"/>
        <end position="463"/>
    </location>
</feature>
<dbReference type="Pfam" id="PF13385">
    <property type="entry name" value="Laminin_G_3"/>
    <property type="match status" value="1"/>
</dbReference>
<feature type="chain" id="PRO_5042040248" evidence="9">
    <location>
        <begin position="31"/>
        <end position="1583"/>
    </location>
</feature>
<keyword evidence="4 7" id="KW-0378">Hydrolase</keyword>
<dbReference type="InterPro" id="IPR035992">
    <property type="entry name" value="Ricin_B-like_lectins"/>
</dbReference>
<dbReference type="Gene3D" id="2.60.120.200">
    <property type="match status" value="1"/>
</dbReference>
<dbReference type="Pfam" id="PF00082">
    <property type="entry name" value="Peptidase_S8"/>
    <property type="match status" value="1"/>
</dbReference>
<sequence>MRSIRGTVAGVLAAALAGGGLVAGATPASAEPDNRAGYVQPDVPRALDVGLLPAIGDRRFSTVETPARDDAGRTFVYVEGASAAEAVEDAGGEVLQTSGNRVRAAVPGTNLVTLAKQDGVSSVRQPDRAFPLAVTSEGVETSGAGAWKRSGKTGAGAKVGVVDIGFDGLADAQAAGEVPANATLHPADCPAENGSSHGTAVTEIVHDMAPGATLFLACAPDSMTFASAVDWMIAQDVDVVAGAVGFPNTGRGDGTGIAGSPAAAVRKARDAGILWVAGAGNQAQLHWGGAAADANADGYVEVGGAAQGNGFTIPAGGTSTVSLRWDAWPTTRQDLDLVVMSVNRRPTGPGDAAIVAQSTNPQADAAEALPPTEQVTLENKTGGAQTYWIYTAARASYPQTKADVFVMGDAMSLSYPVAAGSLLEPATSPYAMAVGASQTGSGAVDAYSSRGPTVDGRTKPDITGPAGVSTYTFGPAPTMAGTSSAAAHVAGAAALLKGANGALDAAALQSLLEARTSPSRYDSDWGHGLLALGAPDTPQTPQTGGFTPVQPIRILKDAPLAAGEVRTLSSTAPAGATAVVLNVTAWGSTTATRIEVYRDADTASGLPTIDLAAGDKRTAMAIVPLSAARTVTIRSDAGAATVNVDLQGYFSPAGAGTYFTPNAPVRLLDTHTATGGHKRPFGAAEEYALQVRGVAGVPDNATSVLLDVTLSENSEDTYVQLYPQLLPDAANVEAGPVSNSVRGNLAVTGIGDDGRIRIRNARGNTALAIDLIGWFAPGTGARYVPLPRTAKVLDTRTGTGAPIGALGQGATTTVSLSGVAGVPRDVAAPVLAVSATGDGAGAVTARPAGKALPWTTGLQGLRPARTTTGTLLPRADGAGAVELRTDAGTTEIVAGVSGYFVGGAAVADPAGSCAVGPEPGFTALYDGRSPLSAEWRAAGSGATKTEANCELTSAPNNSLQWFSARALPAAYTLRLDYRASGAGADAGVMIGSASPLTGSLTEGGGYEVQIKPDGVGTTATGAIESTQAPATGAEKPAGQWNAMEITVNGKRVTVRLNGTVVNDFVATADTRLLDPGFVGLQGSSTTAPVSFRNVRVRVDRAATRFGEIRTAADTCIDVINATRAAGTQFQAIVCKANDAQLFTLPGDGTLRIFGLCVDANGPVRNGANRSPHTATCTGAATQQWQYRADRTLYNAANNVCLDSPTSPVSGSMALWTNGCHGASNQQWKLPTGRAAFGPLVKNGYSNLCLDILNETAAVDAQVQMVNCKRDIGAQQFTLPGDGTLRIYGFCVDQNGPVRSGTDKWLKLSVCTGAASQQWVVRPGDELYNPASNSCMDYAVGSGIRVSSWTCNTTYNQWFAMPWSGVDGTLTKGAPATPVASWAMDENNGTTLADGSGNGRPAALTSGTWTTGHTGAAVEFNGTGTVASTARTALQTNRSYSVSAWAKINPTTGTRTIVSQDGSGRNPFSLSANANTPEWQFLVTQTSASTYTKVSAGAGSMVANRWTHLVGVYDAEAGEIRLYVDGELKGATDVAPLWLAGGNSVVGRGWYDGKATDWFPGAIDDVRLYQGVLTQQEITALSRV</sequence>
<evidence type="ECO:0000256" key="5">
    <source>
        <dbReference type="ARBA" id="ARBA00022825"/>
    </source>
</evidence>
<evidence type="ECO:0000256" key="2">
    <source>
        <dbReference type="ARBA" id="ARBA00022670"/>
    </source>
</evidence>
<dbReference type="InterPro" id="IPR050131">
    <property type="entry name" value="Peptidase_S8_subtilisin-like"/>
</dbReference>
<evidence type="ECO:0000256" key="7">
    <source>
        <dbReference type="PROSITE-ProRule" id="PRU01240"/>
    </source>
</evidence>
<proteinExistence type="inferred from homology"/>
<dbReference type="SUPFAM" id="SSF49899">
    <property type="entry name" value="Concanavalin A-like lectins/glucanases"/>
    <property type="match status" value="1"/>
</dbReference>
<dbReference type="Pfam" id="PF06439">
    <property type="entry name" value="3keto-disac_hyd"/>
    <property type="match status" value="1"/>
</dbReference>
<feature type="domain" description="Ricin B lectin" evidence="10">
    <location>
        <begin position="1102"/>
        <end position="1230"/>
    </location>
</feature>